<comment type="subcellular location">
    <subcellularLocation>
        <location evidence="2">Nucleus</location>
    </subcellularLocation>
</comment>
<evidence type="ECO:0000256" key="7">
    <source>
        <dbReference type="ARBA" id="ARBA00023242"/>
    </source>
</evidence>
<dbReference type="GO" id="GO:0016787">
    <property type="term" value="F:hydrolase activity"/>
    <property type="evidence" value="ECO:0007669"/>
    <property type="project" value="UniProtKB-KW"/>
</dbReference>
<dbReference type="GO" id="GO:0005634">
    <property type="term" value="C:nucleus"/>
    <property type="evidence" value="ECO:0007669"/>
    <property type="project" value="UniProtKB-SubCell"/>
</dbReference>
<evidence type="ECO:0000256" key="5">
    <source>
        <dbReference type="ARBA" id="ARBA00022723"/>
    </source>
</evidence>
<evidence type="ECO:0000256" key="2">
    <source>
        <dbReference type="ARBA" id="ARBA00004123"/>
    </source>
</evidence>
<comment type="cofactor">
    <cofactor evidence="1">
        <name>a divalent metal cation</name>
        <dbReference type="ChEBI" id="CHEBI:60240"/>
    </cofactor>
</comment>
<keyword evidence="10" id="KW-1185">Reference proteome</keyword>
<name>A0AAN7UXV6_9COLE</name>
<dbReference type="Proteomes" id="UP001329430">
    <property type="component" value="Chromosome 9"/>
</dbReference>
<dbReference type="PANTHER" id="PTHR22930">
    <property type="match status" value="1"/>
</dbReference>
<keyword evidence="5" id="KW-0479">Metal-binding</keyword>
<keyword evidence="4" id="KW-0540">Nuclease</keyword>
<comment type="caution">
    <text evidence="9">The sequence shown here is derived from an EMBL/GenBank/DDBJ whole genome shotgun (WGS) entry which is preliminary data.</text>
</comment>
<keyword evidence="7" id="KW-0539">Nucleus</keyword>
<comment type="similarity">
    <text evidence="3">Belongs to the HARBI1 family.</text>
</comment>
<proteinExistence type="inferred from homology"/>
<evidence type="ECO:0000256" key="1">
    <source>
        <dbReference type="ARBA" id="ARBA00001968"/>
    </source>
</evidence>
<reference evidence="9 10" key="1">
    <citation type="journal article" date="2024" name="Insects">
        <title>An Improved Chromosome-Level Genome Assembly of the Firefly Pyrocoelia pectoralis.</title>
        <authorList>
            <person name="Fu X."/>
            <person name="Meyer-Rochow V.B."/>
            <person name="Ballantyne L."/>
            <person name="Zhu X."/>
        </authorList>
    </citation>
    <scope>NUCLEOTIDE SEQUENCE [LARGE SCALE GENOMIC DNA]</scope>
    <source>
        <strain evidence="9">XCY_ONT2</strain>
    </source>
</reference>
<feature type="domain" description="DDE Tnp4" evidence="8">
    <location>
        <begin position="76"/>
        <end position="228"/>
    </location>
</feature>
<dbReference type="InterPro" id="IPR027806">
    <property type="entry name" value="HARBI1_dom"/>
</dbReference>
<accession>A0AAN7UXV6</accession>
<evidence type="ECO:0000313" key="10">
    <source>
        <dbReference type="Proteomes" id="UP001329430"/>
    </source>
</evidence>
<dbReference type="PANTHER" id="PTHR22930:SF292">
    <property type="entry name" value="DDE TNP4 DOMAIN-CONTAINING PROTEIN"/>
    <property type="match status" value="1"/>
</dbReference>
<dbReference type="EMBL" id="JAVRBK010000009">
    <property type="protein sequence ID" value="KAK5639435.1"/>
    <property type="molecule type" value="Genomic_DNA"/>
</dbReference>
<dbReference type="GO" id="GO:0046872">
    <property type="term" value="F:metal ion binding"/>
    <property type="evidence" value="ECO:0007669"/>
    <property type="project" value="UniProtKB-KW"/>
</dbReference>
<protein>
    <recommendedName>
        <fullName evidence="8">DDE Tnp4 domain-containing protein</fullName>
    </recommendedName>
</protein>
<sequence>MIALWYLANIESFRGVADRFGVSSSTAWHCLYRICRKLLIVNSVHKIISLRNQNGFNAIMDRFHRKTGFPGIVGAIDGSHIPIIAPKENHTSYINRKSFHSVLLQGICDDKQLFMDCYAGEAGSIHDACMFRRSEIGRTLDGLDLPNNGHFLGDSAYPLKIKLLVPFRDNGHLTNIQRNYNTKHSKNRVVIEQAFAFLKGRFRRLKLLEVVRLDLIPLVIISACILHNIAHGAEDFLNDINIYAQIAEEQLMNPENGVNEEVANNALTLAKRNNIANLLLLRN</sequence>
<evidence type="ECO:0000256" key="6">
    <source>
        <dbReference type="ARBA" id="ARBA00022801"/>
    </source>
</evidence>
<evidence type="ECO:0000259" key="8">
    <source>
        <dbReference type="Pfam" id="PF13359"/>
    </source>
</evidence>
<gene>
    <name evidence="9" type="ORF">RI129_011927</name>
</gene>
<evidence type="ECO:0000256" key="4">
    <source>
        <dbReference type="ARBA" id="ARBA00022722"/>
    </source>
</evidence>
<evidence type="ECO:0000313" key="9">
    <source>
        <dbReference type="EMBL" id="KAK5639435.1"/>
    </source>
</evidence>
<organism evidence="9 10">
    <name type="scientific">Pyrocoelia pectoralis</name>
    <dbReference type="NCBI Taxonomy" id="417401"/>
    <lineage>
        <taxon>Eukaryota</taxon>
        <taxon>Metazoa</taxon>
        <taxon>Ecdysozoa</taxon>
        <taxon>Arthropoda</taxon>
        <taxon>Hexapoda</taxon>
        <taxon>Insecta</taxon>
        <taxon>Pterygota</taxon>
        <taxon>Neoptera</taxon>
        <taxon>Endopterygota</taxon>
        <taxon>Coleoptera</taxon>
        <taxon>Polyphaga</taxon>
        <taxon>Elateriformia</taxon>
        <taxon>Elateroidea</taxon>
        <taxon>Lampyridae</taxon>
        <taxon>Lampyrinae</taxon>
        <taxon>Pyrocoelia</taxon>
    </lineage>
</organism>
<dbReference type="InterPro" id="IPR045249">
    <property type="entry name" value="HARBI1-like"/>
</dbReference>
<dbReference type="AlphaFoldDB" id="A0AAN7UXV6"/>
<dbReference type="Pfam" id="PF13359">
    <property type="entry name" value="DDE_Tnp_4"/>
    <property type="match status" value="1"/>
</dbReference>
<dbReference type="GO" id="GO:0004518">
    <property type="term" value="F:nuclease activity"/>
    <property type="evidence" value="ECO:0007669"/>
    <property type="project" value="UniProtKB-KW"/>
</dbReference>
<evidence type="ECO:0000256" key="3">
    <source>
        <dbReference type="ARBA" id="ARBA00006958"/>
    </source>
</evidence>
<keyword evidence="6" id="KW-0378">Hydrolase</keyword>